<reference evidence="2 3" key="1">
    <citation type="journal article" date="2015" name="Genome Announc.">
        <title>Expanding the biotechnology potential of lactobacilli through comparative genomics of 213 strains and associated genera.</title>
        <authorList>
            <person name="Sun Z."/>
            <person name="Harris H.M."/>
            <person name="McCann A."/>
            <person name="Guo C."/>
            <person name="Argimon S."/>
            <person name="Zhang W."/>
            <person name="Yang X."/>
            <person name="Jeffery I.B."/>
            <person name="Cooney J.C."/>
            <person name="Kagawa T.F."/>
            <person name="Liu W."/>
            <person name="Song Y."/>
            <person name="Salvetti E."/>
            <person name="Wrobel A."/>
            <person name="Rasinkangas P."/>
            <person name="Parkhill J."/>
            <person name="Rea M.C."/>
            <person name="O'Sullivan O."/>
            <person name="Ritari J."/>
            <person name="Douillard F.P."/>
            <person name="Paul Ross R."/>
            <person name="Yang R."/>
            <person name="Briner A.E."/>
            <person name="Felis G.E."/>
            <person name="de Vos W.M."/>
            <person name="Barrangou R."/>
            <person name="Klaenhammer T.R."/>
            <person name="Caufield P.W."/>
            <person name="Cui Y."/>
            <person name="Zhang H."/>
            <person name="O'Toole P.W."/>
        </authorList>
    </citation>
    <scope>NUCLEOTIDE SEQUENCE [LARGE SCALE GENOMIC DNA]</scope>
    <source>
        <strain evidence="2 3">DSM 14421</strain>
    </source>
</reference>
<name>A0A0R1S6B7_9LACO</name>
<dbReference type="GO" id="GO:0016301">
    <property type="term" value="F:kinase activity"/>
    <property type="evidence" value="ECO:0007669"/>
    <property type="project" value="UniProtKB-KW"/>
</dbReference>
<dbReference type="SUPFAM" id="SSF46689">
    <property type="entry name" value="Homeodomain-like"/>
    <property type="match status" value="1"/>
</dbReference>
<evidence type="ECO:0000313" key="2">
    <source>
        <dbReference type="EMBL" id="KRL64153.1"/>
    </source>
</evidence>
<dbReference type="InterPro" id="IPR039532">
    <property type="entry name" value="TetR_C_Firmicutes"/>
</dbReference>
<dbReference type="Proteomes" id="UP000052013">
    <property type="component" value="Unassembled WGS sequence"/>
</dbReference>
<dbReference type="Pfam" id="PF14278">
    <property type="entry name" value="TetR_C_8"/>
    <property type="match status" value="1"/>
</dbReference>
<proteinExistence type="predicted"/>
<comment type="caution">
    <text evidence="2">The sequence shown here is derived from an EMBL/GenBank/DDBJ whole genome shotgun (WGS) entry which is preliminary data.</text>
</comment>
<dbReference type="EMBL" id="AZEY01000098">
    <property type="protein sequence ID" value="KRL64153.1"/>
    <property type="molecule type" value="Genomic_DNA"/>
</dbReference>
<protein>
    <submittedName>
        <fullName evidence="2">Dihydroxyacetone kinase regulator</fullName>
    </submittedName>
</protein>
<dbReference type="Gene3D" id="1.10.357.10">
    <property type="entry name" value="Tetracycline Repressor, domain 2"/>
    <property type="match status" value="1"/>
</dbReference>
<keyword evidence="2" id="KW-0418">Kinase</keyword>
<gene>
    <name evidence="2" type="ORF">FC85_GL001426</name>
</gene>
<dbReference type="InterPro" id="IPR009057">
    <property type="entry name" value="Homeodomain-like_sf"/>
</dbReference>
<dbReference type="AlphaFoldDB" id="A0A0R1S6B7"/>
<sequence>MEISKLKALPIKGYTWQFQLIKNLIEKMITPKNPFYPVIIAGYNIGKYPTQGGMQMAKQATKWKLAETLKTMMLTTSVDHITIEMLTKKAKLTRNTFYYHFDDIYSLLEWIYKQELLANIEAYTKIEDWKIAYRLILDYIEDNQQFCLETFRSVARDLLENFLYSVARDLVKKVIVHSQLTVSPKLQKSITNFYGWALVMQVVQWLANGLKEPKGAVVLRAEIMLTGGIENAIQNGRQFPDFGQS</sequence>
<dbReference type="PATRIC" id="fig|1423739.3.peg.1493"/>
<evidence type="ECO:0000259" key="1">
    <source>
        <dbReference type="Pfam" id="PF14278"/>
    </source>
</evidence>
<feature type="domain" description="Transcriptional regulator TetR C-terminal Firmicutes type" evidence="1">
    <location>
        <begin position="127"/>
        <end position="226"/>
    </location>
</feature>
<organism evidence="2 3">
    <name type="scientific">Lentilactobacillus diolivorans DSM 14421</name>
    <dbReference type="NCBI Taxonomy" id="1423739"/>
    <lineage>
        <taxon>Bacteria</taxon>
        <taxon>Bacillati</taxon>
        <taxon>Bacillota</taxon>
        <taxon>Bacilli</taxon>
        <taxon>Lactobacillales</taxon>
        <taxon>Lactobacillaceae</taxon>
        <taxon>Lentilactobacillus</taxon>
    </lineage>
</organism>
<accession>A0A0R1S6B7</accession>
<evidence type="ECO:0000313" key="3">
    <source>
        <dbReference type="Proteomes" id="UP000052013"/>
    </source>
</evidence>
<keyword evidence="2" id="KW-0808">Transferase</keyword>
<dbReference type="STRING" id="1423739.FC85_GL001426"/>